<gene>
    <name evidence="2" type="ORF">PR1_95</name>
</gene>
<dbReference type="EMBL" id="KY363465">
    <property type="protein sequence ID" value="AQT25326.1"/>
    <property type="molecule type" value="Genomic_DNA"/>
</dbReference>
<reference evidence="2 3" key="1">
    <citation type="submission" date="2016-12" db="EMBL/GenBank/DDBJ databases">
        <title>Providencia rettgeri phage vB-PreS_PR1 - a deep-branching member of the T5-like siphoviruses.</title>
        <authorList>
            <person name="Oliveira H."/>
            <person name="Pinto G."/>
            <person name="Hendrix H."/>
            <person name="Noben J.-P."/>
            <person name="Gawor J."/>
            <person name="Lobocka M."/>
            <person name="Lavigne R."/>
            <person name="Azeredo J."/>
        </authorList>
    </citation>
    <scope>NUCLEOTIDE SEQUENCE [LARGE SCALE GENOMIC DNA]</scope>
</reference>
<feature type="region of interest" description="Disordered" evidence="1">
    <location>
        <begin position="1"/>
        <end position="31"/>
    </location>
</feature>
<evidence type="ECO:0000313" key="3">
    <source>
        <dbReference type="Proteomes" id="UP000222417"/>
    </source>
</evidence>
<dbReference type="OrthoDB" id="18534at10239"/>
<sequence>MKKPYNTPPTFAVDRKPTYSPPRGRQSNVKIGKPEFKPTEVVNTVYDDPEMQERERLAQEEIERKKLCTAPAYNKGAYQYIASEEQAKDIGR</sequence>
<protein>
    <submittedName>
        <fullName evidence="2">Uncharacterized protein</fullName>
    </submittedName>
</protein>
<proteinExistence type="predicted"/>
<dbReference type="Proteomes" id="UP000222417">
    <property type="component" value="Segment"/>
</dbReference>
<evidence type="ECO:0000256" key="1">
    <source>
        <dbReference type="SAM" id="MobiDB-lite"/>
    </source>
</evidence>
<keyword evidence="3" id="KW-1185">Reference proteome</keyword>
<name>A0A1S6KV83_9CAUD</name>
<accession>A0A1S6KV83</accession>
<evidence type="ECO:0000313" key="2">
    <source>
        <dbReference type="EMBL" id="AQT25326.1"/>
    </source>
</evidence>
<organism evidence="2 3">
    <name type="scientific">Providencia phage vB_PreS_PR1</name>
    <dbReference type="NCBI Taxonomy" id="1931407"/>
    <lineage>
        <taxon>Viruses</taxon>
        <taxon>Duplodnaviria</taxon>
        <taxon>Heunggongvirae</taxon>
        <taxon>Uroviricota</taxon>
        <taxon>Caudoviricetes</taxon>
        <taxon>Demerecviridae</taxon>
        <taxon>Priunavirus</taxon>
        <taxon>Priunavirus PR1</taxon>
    </lineage>
</organism>